<dbReference type="NCBIfam" id="TIGR00077">
    <property type="entry name" value="lspA"/>
    <property type="match status" value="1"/>
</dbReference>
<dbReference type="GO" id="GO:0004190">
    <property type="term" value="F:aspartic-type endopeptidase activity"/>
    <property type="evidence" value="ECO:0007669"/>
    <property type="project" value="UniProtKB-UniRule"/>
</dbReference>
<comment type="catalytic activity">
    <reaction evidence="9">
        <text>Release of signal peptides from bacterial membrane prolipoproteins. Hydrolyzes -Xaa-Yaa-Zaa-|-(S,diacylglyceryl)Cys-, in which Xaa is hydrophobic (preferably Leu), and Yaa (Ala or Ser) and Zaa (Gly or Ala) have small, neutral side chains.</text>
        <dbReference type="EC" id="3.4.23.36"/>
    </reaction>
</comment>
<dbReference type="Pfam" id="PF01252">
    <property type="entry name" value="Peptidase_A8"/>
    <property type="match status" value="1"/>
</dbReference>
<dbReference type="PRINTS" id="PR00781">
    <property type="entry name" value="LIPOSIGPTASE"/>
</dbReference>
<keyword evidence="6 9" id="KW-0378">Hydrolase</keyword>
<keyword evidence="12" id="KW-1185">Reference proteome</keyword>
<sequence length="155" mass="17494">MMVVVLLADQLSKYWILHGLDLPRKISVAILPWLNFTWVENRGVTFGMFGGRAPLLFMVVSLLACLVLLGVMVRSRSRVVSLCCGAIIGGALGNVLDRSRFGWVEDFIHCHVTIGGRTWSWYVFNVADAAIVCGVFIWMAYSFYSDWKMRRRTVG</sequence>
<dbReference type="UniPathway" id="UPA00665"/>
<feature type="transmembrane region" description="Helical" evidence="9">
    <location>
        <begin position="79"/>
        <end position="96"/>
    </location>
</feature>
<evidence type="ECO:0000256" key="1">
    <source>
        <dbReference type="ARBA" id="ARBA00006139"/>
    </source>
</evidence>
<dbReference type="GO" id="GO:0006508">
    <property type="term" value="P:proteolysis"/>
    <property type="evidence" value="ECO:0007669"/>
    <property type="project" value="UniProtKB-KW"/>
</dbReference>
<comment type="caution">
    <text evidence="9">Lacks conserved residue(s) required for the propagation of feature annotation.</text>
</comment>
<dbReference type="EMBL" id="SORZ01000002">
    <property type="protein sequence ID" value="TPW34547.1"/>
    <property type="molecule type" value="Genomic_DNA"/>
</dbReference>
<evidence type="ECO:0000256" key="8">
    <source>
        <dbReference type="ARBA" id="ARBA00023136"/>
    </source>
</evidence>
<reference evidence="11 12" key="1">
    <citation type="submission" date="2019-03" db="EMBL/GenBank/DDBJ databases">
        <title>The complete genome sequence of Neokomagataea sp. Jb2 NBRC113641.</title>
        <authorList>
            <person name="Chua K.-O."/>
            <person name="Chan K.-G."/>
            <person name="See-Too W.-S."/>
        </authorList>
    </citation>
    <scope>NUCLEOTIDE SEQUENCE [LARGE SCALE GENOMIC DNA]</scope>
    <source>
        <strain evidence="11 12">Jb2</strain>
    </source>
</reference>
<evidence type="ECO:0000256" key="10">
    <source>
        <dbReference type="RuleBase" id="RU004181"/>
    </source>
</evidence>
<evidence type="ECO:0000256" key="4">
    <source>
        <dbReference type="ARBA" id="ARBA00022692"/>
    </source>
</evidence>
<keyword evidence="3 9" id="KW-0645">Protease</keyword>
<organism evidence="11 12">
    <name type="scientific">Oecophyllibacter saccharovorans</name>
    <dbReference type="NCBI Taxonomy" id="2558360"/>
    <lineage>
        <taxon>Bacteria</taxon>
        <taxon>Pseudomonadati</taxon>
        <taxon>Pseudomonadota</taxon>
        <taxon>Alphaproteobacteria</taxon>
        <taxon>Acetobacterales</taxon>
        <taxon>Acetobacteraceae</taxon>
        <taxon>Oecophyllibacter</taxon>
    </lineage>
</organism>
<feature type="active site" evidence="9">
    <location>
        <position position="106"/>
    </location>
</feature>
<dbReference type="HAMAP" id="MF_00161">
    <property type="entry name" value="LspA"/>
    <property type="match status" value="1"/>
</dbReference>
<dbReference type="PANTHER" id="PTHR33695">
    <property type="entry name" value="LIPOPROTEIN SIGNAL PEPTIDASE"/>
    <property type="match status" value="1"/>
</dbReference>
<feature type="transmembrane region" description="Helical" evidence="9">
    <location>
        <begin position="53"/>
        <end position="72"/>
    </location>
</feature>
<keyword evidence="5 9" id="KW-0064">Aspartyl protease</keyword>
<evidence type="ECO:0000256" key="6">
    <source>
        <dbReference type="ARBA" id="ARBA00022801"/>
    </source>
</evidence>
<evidence type="ECO:0000256" key="3">
    <source>
        <dbReference type="ARBA" id="ARBA00022670"/>
    </source>
</evidence>
<comment type="function">
    <text evidence="9">This protein specifically catalyzes the removal of signal peptides from prolipoproteins.</text>
</comment>
<dbReference type="Proteomes" id="UP000315037">
    <property type="component" value="Unassembled WGS sequence"/>
</dbReference>
<name>A0A506UMH7_9PROT</name>
<comment type="caution">
    <text evidence="11">The sequence shown here is derived from an EMBL/GenBank/DDBJ whole genome shotgun (WGS) entry which is preliminary data.</text>
</comment>
<evidence type="ECO:0000313" key="11">
    <source>
        <dbReference type="EMBL" id="TPW34547.1"/>
    </source>
</evidence>
<proteinExistence type="inferred from homology"/>
<evidence type="ECO:0000256" key="5">
    <source>
        <dbReference type="ARBA" id="ARBA00022750"/>
    </source>
</evidence>
<evidence type="ECO:0000256" key="2">
    <source>
        <dbReference type="ARBA" id="ARBA00022475"/>
    </source>
</evidence>
<dbReference type="PANTHER" id="PTHR33695:SF1">
    <property type="entry name" value="LIPOPROTEIN SIGNAL PEPTIDASE"/>
    <property type="match status" value="1"/>
</dbReference>
<protein>
    <recommendedName>
        <fullName evidence="9">Lipoprotein signal peptidase</fullName>
        <ecNumber evidence="9">3.4.23.36</ecNumber>
    </recommendedName>
    <alternativeName>
        <fullName evidence="9">Prolipoprotein signal peptidase</fullName>
    </alternativeName>
    <alternativeName>
        <fullName evidence="9">Signal peptidase II</fullName>
        <shortName evidence="9">SPase II</shortName>
    </alternativeName>
</protein>
<dbReference type="AlphaFoldDB" id="A0A506UMH7"/>
<comment type="similarity">
    <text evidence="1 9 10">Belongs to the peptidase A8 family.</text>
</comment>
<keyword evidence="4 9" id="KW-0812">Transmembrane</keyword>
<evidence type="ECO:0000313" key="12">
    <source>
        <dbReference type="Proteomes" id="UP000315037"/>
    </source>
</evidence>
<feature type="transmembrane region" description="Helical" evidence="9">
    <location>
        <begin position="121"/>
        <end position="144"/>
    </location>
</feature>
<dbReference type="InterPro" id="IPR001872">
    <property type="entry name" value="Peptidase_A8"/>
</dbReference>
<keyword evidence="7 9" id="KW-1133">Transmembrane helix</keyword>
<evidence type="ECO:0000256" key="9">
    <source>
        <dbReference type="HAMAP-Rule" id="MF_00161"/>
    </source>
</evidence>
<keyword evidence="8 9" id="KW-0472">Membrane</keyword>
<evidence type="ECO:0000256" key="7">
    <source>
        <dbReference type="ARBA" id="ARBA00022989"/>
    </source>
</evidence>
<comment type="subcellular location">
    <subcellularLocation>
        <location evidence="9">Cell membrane</location>
        <topology evidence="9">Multi-pass membrane protein</topology>
    </subcellularLocation>
</comment>
<dbReference type="RefSeq" id="WP_165601112.1">
    <property type="nucleotide sequence ID" value="NZ_SORZ01000002.1"/>
</dbReference>
<gene>
    <name evidence="9 11" type="primary">lspA</name>
    <name evidence="11" type="ORF">E3202_06145</name>
</gene>
<dbReference type="GO" id="GO:0005886">
    <property type="term" value="C:plasma membrane"/>
    <property type="evidence" value="ECO:0007669"/>
    <property type="project" value="UniProtKB-SubCell"/>
</dbReference>
<comment type="pathway">
    <text evidence="9">Protein modification; lipoprotein biosynthesis (signal peptide cleavage).</text>
</comment>
<feature type="active site" evidence="9">
    <location>
        <position position="128"/>
    </location>
</feature>
<dbReference type="EC" id="3.4.23.36" evidence="9"/>
<keyword evidence="2 9" id="KW-1003">Cell membrane</keyword>
<accession>A0A506UMH7</accession>